<comment type="caution">
    <text evidence="3">The sequence shown here is derived from an EMBL/GenBank/DDBJ whole genome shotgun (WGS) entry which is preliminary data.</text>
</comment>
<evidence type="ECO:0000256" key="1">
    <source>
        <dbReference type="SAM" id="MobiDB-lite"/>
    </source>
</evidence>
<dbReference type="EMBL" id="BART01007694">
    <property type="protein sequence ID" value="GAG61893.1"/>
    <property type="molecule type" value="Genomic_DNA"/>
</dbReference>
<keyword evidence="2" id="KW-1133">Transmembrane helix</keyword>
<evidence type="ECO:0000313" key="3">
    <source>
        <dbReference type="EMBL" id="GAG61893.1"/>
    </source>
</evidence>
<keyword evidence="2" id="KW-0472">Membrane</keyword>
<feature type="non-terminal residue" evidence="3">
    <location>
        <position position="1"/>
    </location>
</feature>
<organism evidence="3">
    <name type="scientific">marine sediment metagenome</name>
    <dbReference type="NCBI Taxonomy" id="412755"/>
    <lineage>
        <taxon>unclassified sequences</taxon>
        <taxon>metagenomes</taxon>
        <taxon>ecological metagenomes</taxon>
    </lineage>
</organism>
<accession>X0ZND9</accession>
<name>X0ZND9_9ZZZZ</name>
<proteinExistence type="predicted"/>
<feature type="region of interest" description="Disordered" evidence="1">
    <location>
        <begin position="1"/>
        <end position="24"/>
    </location>
</feature>
<feature type="transmembrane region" description="Helical" evidence="2">
    <location>
        <begin position="48"/>
        <end position="70"/>
    </location>
</feature>
<sequence>DEAIIPSPNNGTGIFKISDDDDGSSPMYTEPYWSNGIGVQVFRAADGAANWTVIIGAASTLGCIAATIFLNRRLRKEKLY</sequence>
<gene>
    <name evidence="3" type="ORF">S01H4_17463</name>
</gene>
<reference evidence="3" key="1">
    <citation type="journal article" date="2014" name="Front. Microbiol.">
        <title>High frequency of phylogenetically diverse reductive dehalogenase-homologous genes in deep subseafloor sedimentary metagenomes.</title>
        <authorList>
            <person name="Kawai M."/>
            <person name="Futagami T."/>
            <person name="Toyoda A."/>
            <person name="Takaki Y."/>
            <person name="Nishi S."/>
            <person name="Hori S."/>
            <person name="Arai W."/>
            <person name="Tsubouchi T."/>
            <person name="Morono Y."/>
            <person name="Uchiyama I."/>
            <person name="Ito T."/>
            <person name="Fujiyama A."/>
            <person name="Inagaki F."/>
            <person name="Takami H."/>
        </authorList>
    </citation>
    <scope>NUCLEOTIDE SEQUENCE</scope>
    <source>
        <strain evidence="3">Expedition CK06-06</strain>
    </source>
</reference>
<protein>
    <submittedName>
        <fullName evidence="3">Uncharacterized protein</fullName>
    </submittedName>
</protein>
<evidence type="ECO:0000256" key="2">
    <source>
        <dbReference type="SAM" id="Phobius"/>
    </source>
</evidence>
<dbReference type="AlphaFoldDB" id="X0ZND9"/>
<keyword evidence="2" id="KW-0812">Transmembrane</keyword>